<proteinExistence type="predicted"/>
<dbReference type="Pfam" id="PF25594">
    <property type="entry name" value="GldB_lipo"/>
    <property type="match status" value="1"/>
</dbReference>
<sequence length="347" mass="40043">MSVKRMHLFAFLIAATLIWGCQTGEQEFIPDVSGIEAEVDIRRFDQALFQLDTNNMQAALEGLMEDYPELGDLYFSRILRANDPRMAPDGPAPYVKGFLQHEPVRNLYDSVQVHYPDLSDIEEELEQAFRFFQYYFPDEPVPTVSTLISEYAVAAFVYGENDLGVSLDYFLGEDYPYQKLNPRDPAFSAYLTRTFNRQHLTSKAIQTLINGLVPPPRQQRLIDLMVNNGKKLYILDKLLPYAPDSVKLEVTGEQVEWLNDNELEMWAFFIKEDLMYETDSRKIRKFVDYSPHSPGMPEEAPGRTANWVGWQIVRAYMQRHPEATMQDLIALEDAQALLDASRYKPGR</sequence>
<evidence type="ECO:0000313" key="2">
    <source>
        <dbReference type="Proteomes" id="UP000029736"/>
    </source>
</evidence>
<name>A0A098SA67_9BACT</name>
<dbReference type="OrthoDB" id="976022at2"/>
<accession>A0A098SA67</accession>
<dbReference type="InterPro" id="IPR019853">
    <property type="entry name" value="GldB-like"/>
</dbReference>
<dbReference type="Proteomes" id="UP000029736">
    <property type="component" value="Unassembled WGS sequence"/>
</dbReference>
<dbReference type="AlphaFoldDB" id="A0A098SA67"/>
<comment type="caution">
    <text evidence="1">The sequence shown here is derived from an EMBL/GenBank/DDBJ whole genome shotgun (WGS) entry which is preliminary data.</text>
</comment>
<dbReference type="RefSeq" id="WP_044220717.1">
    <property type="nucleotide sequence ID" value="NZ_JBKAGJ010000012.1"/>
</dbReference>
<gene>
    <name evidence="1" type="ORF">IX84_12745</name>
</gene>
<dbReference type="STRING" id="1524460.IX84_12745"/>
<evidence type="ECO:0008006" key="3">
    <source>
        <dbReference type="Google" id="ProtNLM"/>
    </source>
</evidence>
<evidence type="ECO:0000313" key="1">
    <source>
        <dbReference type="EMBL" id="KGE87977.1"/>
    </source>
</evidence>
<reference evidence="1 2" key="1">
    <citation type="journal article" date="2014" name="Int. J. Syst. Evol. Microbiol.">
        <title>Phaeodactylibacter xiamenensis gen. nov., sp. nov., a member of the family Saprospiraceae isolated from the marine alga Phaeodactylum tricornutum.</title>
        <authorList>
            <person name="Chen Z.Jr."/>
            <person name="Lei X."/>
            <person name="Lai Q."/>
            <person name="Li Y."/>
            <person name="Zhang B."/>
            <person name="Zhang J."/>
            <person name="Zhang H."/>
            <person name="Yang L."/>
            <person name="Zheng W."/>
            <person name="Tian Y."/>
            <person name="Yu Z."/>
            <person name="Xu H.Jr."/>
            <person name="Zheng T."/>
        </authorList>
    </citation>
    <scope>NUCLEOTIDE SEQUENCE [LARGE SCALE GENOMIC DNA]</scope>
    <source>
        <strain evidence="1 2">KD52</strain>
    </source>
</reference>
<dbReference type="EMBL" id="JPOS01000029">
    <property type="protein sequence ID" value="KGE87977.1"/>
    <property type="molecule type" value="Genomic_DNA"/>
</dbReference>
<protein>
    <recommendedName>
        <fullName evidence="3">Gliding motility protein GldB</fullName>
    </recommendedName>
</protein>
<organism evidence="1 2">
    <name type="scientific">Phaeodactylibacter xiamenensis</name>
    <dbReference type="NCBI Taxonomy" id="1524460"/>
    <lineage>
        <taxon>Bacteria</taxon>
        <taxon>Pseudomonadati</taxon>
        <taxon>Bacteroidota</taxon>
        <taxon>Saprospiria</taxon>
        <taxon>Saprospirales</taxon>
        <taxon>Haliscomenobacteraceae</taxon>
        <taxon>Phaeodactylibacter</taxon>
    </lineage>
</organism>
<keyword evidence="2" id="KW-1185">Reference proteome</keyword>